<evidence type="ECO:0000313" key="1">
    <source>
        <dbReference type="EMBL" id="SVB51901.1"/>
    </source>
</evidence>
<sequence>MVSDEIRHLMGKHRSIGNFKSRTDS</sequence>
<accession>A0A382EPH7</accession>
<feature type="non-terminal residue" evidence="1">
    <location>
        <position position="1"/>
    </location>
</feature>
<gene>
    <name evidence="1" type="ORF">METZ01_LOCUS204755</name>
</gene>
<dbReference type="EMBL" id="UINC01045301">
    <property type="protein sequence ID" value="SVB51901.1"/>
    <property type="molecule type" value="Genomic_DNA"/>
</dbReference>
<name>A0A382EPH7_9ZZZZ</name>
<proteinExistence type="predicted"/>
<dbReference type="AlphaFoldDB" id="A0A382EPH7"/>
<reference evidence="1" key="1">
    <citation type="submission" date="2018-05" db="EMBL/GenBank/DDBJ databases">
        <authorList>
            <person name="Lanie J.A."/>
            <person name="Ng W.-L."/>
            <person name="Kazmierczak K.M."/>
            <person name="Andrzejewski T.M."/>
            <person name="Davidsen T.M."/>
            <person name="Wayne K.J."/>
            <person name="Tettelin H."/>
            <person name="Glass J.I."/>
            <person name="Rusch D."/>
            <person name="Podicherti R."/>
            <person name="Tsui H.-C.T."/>
            <person name="Winkler M.E."/>
        </authorList>
    </citation>
    <scope>NUCLEOTIDE SEQUENCE</scope>
</reference>
<protein>
    <submittedName>
        <fullName evidence="1">Uncharacterized protein</fullName>
    </submittedName>
</protein>
<organism evidence="1">
    <name type="scientific">marine metagenome</name>
    <dbReference type="NCBI Taxonomy" id="408172"/>
    <lineage>
        <taxon>unclassified sequences</taxon>
        <taxon>metagenomes</taxon>
        <taxon>ecological metagenomes</taxon>
    </lineage>
</organism>
<feature type="non-terminal residue" evidence="1">
    <location>
        <position position="25"/>
    </location>
</feature>